<keyword evidence="1" id="KW-1133">Transmembrane helix</keyword>
<gene>
    <name evidence="2" type="ORF">SAMN04489806_2537</name>
</gene>
<evidence type="ECO:0000313" key="2">
    <source>
        <dbReference type="EMBL" id="SEC07908.1"/>
    </source>
</evidence>
<name>A0A1H4PKX5_9MICO</name>
<evidence type="ECO:0000256" key="1">
    <source>
        <dbReference type="SAM" id="Phobius"/>
    </source>
</evidence>
<accession>A0A1H4PKX5</accession>
<feature type="transmembrane region" description="Helical" evidence="1">
    <location>
        <begin position="44"/>
        <end position="70"/>
    </location>
</feature>
<protein>
    <submittedName>
        <fullName evidence="2">Uncharacterized protein</fullName>
    </submittedName>
</protein>
<keyword evidence="3" id="KW-1185">Reference proteome</keyword>
<dbReference type="AlphaFoldDB" id="A0A1H4PKX5"/>
<feature type="transmembrane region" description="Helical" evidence="1">
    <location>
        <begin position="134"/>
        <end position="156"/>
    </location>
</feature>
<dbReference type="RefSeq" id="WP_091184958.1">
    <property type="nucleotide sequence ID" value="NZ_FNRY01000001.1"/>
</dbReference>
<evidence type="ECO:0000313" key="3">
    <source>
        <dbReference type="Proteomes" id="UP000199183"/>
    </source>
</evidence>
<keyword evidence="1" id="KW-0812">Transmembrane</keyword>
<keyword evidence="1" id="KW-0472">Membrane</keyword>
<feature type="transmembrane region" description="Helical" evidence="1">
    <location>
        <begin position="12"/>
        <end position="32"/>
    </location>
</feature>
<sequence>MAAGTIARRMLWGGIVATVAGLGLNVALGVVLGRLGEVQKFADLSIILSELLTSVAQIGVGFIVFSIPVLALDGRRFSAPRGRRLARPALWIGIAAVTVGFVSTSIVTSLQMGLMNSTTGRDVLNLLGWLISPLISWALPAIGALLIPCSLLLSLLERPAADGEPVFSGPRPGDGPTDDAAS</sequence>
<dbReference type="STRING" id="640635.SAMN04489806_2537"/>
<dbReference type="Proteomes" id="UP000199183">
    <property type="component" value="Unassembled WGS sequence"/>
</dbReference>
<reference evidence="2 3" key="1">
    <citation type="submission" date="2016-10" db="EMBL/GenBank/DDBJ databases">
        <authorList>
            <person name="de Groot N.N."/>
        </authorList>
    </citation>
    <scope>NUCLEOTIDE SEQUENCE [LARGE SCALE GENOMIC DNA]</scope>
    <source>
        <strain evidence="2 3">DSM 21799</strain>
    </source>
</reference>
<dbReference type="EMBL" id="FNRY01000001">
    <property type="protein sequence ID" value="SEC07908.1"/>
    <property type="molecule type" value="Genomic_DNA"/>
</dbReference>
<proteinExistence type="predicted"/>
<organism evidence="2 3">
    <name type="scientific">Paramicrobacterium humi</name>
    <dbReference type="NCBI Taxonomy" id="640635"/>
    <lineage>
        <taxon>Bacteria</taxon>
        <taxon>Bacillati</taxon>
        <taxon>Actinomycetota</taxon>
        <taxon>Actinomycetes</taxon>
        <taxon>Micrococcales</taxon>
        <taxon>Microbacteriaceae</taxon>
        <taxon>Paramicrobacterium</taxon>
    </lineage>
</organism>
<feature type="transmembrane region" description="Helical" evidence="1">
    <location>
        <begin position="90"/>
        <end position="114"/>
    </location>
</feature>